<evidence type="ECO:0000313" key="2">
    <source>
        <dbReference type="EnsemblMetazoa" id="MESCA002997-PA"/>
    </source>
</evidence>
<name>T1GHT6_MEGSC</name>
<protein>
    <submittedName>
        <fullName evidence="2">Uncharacterized protein</fullName>
    </submittedName>
</protein>
<evidence type="ECO:0000313" key="3">
    <source>
        <dbReference type="Proteomes" id="UP000015102"/>
    </source>
</evidence>
<dbReference type="AlphaFoldDB" id="T1GHT6"/>
<dbReference type="EnsemblMetazoa" id="MESCA002997-RA">
    <property type="protein sequence ID" value="MESCA002997-PA"/>
    <property type="gene ID" value="MESCA002997"/>
</dbReference>
<evidence type="ECO:0000256" key="1">
    <source>
        <dbReference type="SAM" id="SignalP"/>
    </source>
</evidence>
<feature type="chain" id="PRO_5004588316" evidence="1">
    <location>
        <begin position="21"/>
        <end position="153"/>
    </location>
</feature>
<keyword evidence="1" id="KW-0732">Signal</keyword>
<organism evidence="2 3">
    <name type="scientific">Megaselia scalaris</name>
    <name type="common">Humpbacked fly</name>
    <name type="synonym">Phora scalaris</name>
    <dbReference type="NCBI Taxonomy" id="36166"/>
    <lineage>
        <taxon>Eukaryota</taxon>
        <taxon>Metazoa</taxon>
        <taxon>Ecdysozoa</taxon>
        <taxon>Arthropoda</taxon>
        <taxon>Hexapoda</taxon>
        <taxon>Insecta</taxon>
        <taxon>Pterygota</taxon>
        <taxon>Neoptera</taxon>
        <taxon>Endopterygota</taxon>
        <taxon>Diptera</taxon>
        <taxon>Brachycera</taxon>
        <taxon>Muscomorpha</taxon>
        <taxon>Platypezoidea</taxon>
        <taxon>Phoridae</taxon>
        <taxon>Megaseliini</taxon>
        <taxon>Megaselia</taxon>
    </lineage>
</organism>
<dbReference type="Proteomes" id="UP000015102">
    <property type="component" value="Unassembled WGS sequence"/>
</dbReference>
<reference evidence="3" key="1">
    <citation type="submission" date="2013-02" db="EMBL/GenBank/DDBJ databases">
        <authorList>
            <person name="Hughes D."/>
        </authorList>
    </citation>
    <scope>NUCLEOTIDE SEQUENCE</scope>
    <source>
        <strain>Durham</strain>
        <strain evidence="3">NC isolate 2 -- Noor lab</strain>
    </source>
</reference>
<keyword evidence="3" id="KW-1185">Reference proteome</keyword>
<proteinExistence type="predicted"/>
<dbReference type="EMBL" id="CAQQ02037480">
    <property type="status" value="NOT_ANNOTATED_CDS"/>
    <property type="molecule type" value="Genomic_DNA"/>
</dbReference>
<feature type="signal peptide" evidence="1">
    <location>
        <begin position="1"/>
        <end position="20"/>
    </location>
</feature>
<accession>T1GHT6</accession>
<dbReference type="HOGENOM" id="CLU_1715352_0_0_1"/>
<reference evidence="2" key="2">
    <citation type="submission" date="2015-06" db="UniProtKB">
        <authorList>
            <consortium name="EnsemblMetazoa"/>
        </authorList>
    </citation>
    <scope>IDENTIFICATION</scope>
</reference>
<sequence>MNSRLYIRMWMLWIGDVADCSTLSPAPPTGNDDFLPFGTGIFDFFPGLGLATAFDEADLFPEHSATLRPPPISTPLHVGGGKDVQEYIINRLNCDFKELVEMASFDDQINVQKKDHLTVHCRKKVYQRCEVDCRGTIFLATVANSDYRRTKFL</sequence>